<keyword evidence="2" id="KW-1185">Reference proteome</keyword>
<gene>
    <name evidence="1" type="ordered locus">Sama_2632</name>
</gene>
<dbReference type="KEGG" id="saz:Sama_2632"/>
<evidence type="ECO:0000313" key="1">
    <source>
        <dbReference type="EMBL" id="ABM00835.1"/>
    </source>
</evidence>
<dbReference type="EMBL" id="CP000507">
    <property type="protein sequence ID" value="ABM00835.1"/>
    <property type="molecule type" value="Genomic_DNA"/>
</dbReference>
<sequence>MLRYDISRKLIMNRYLLLLLGLLPATGVLAQTQELSLFGKPFSFELPSGWKLAASENRADMVSAEFVPAQENLNQWGGLICVQSFKLSDDSPAAEVFLDGLAMQYQGSCEGEVSYEKLGDVDTDGHPGFHAILGCSRMPNQHVSMEESRLFFSTPEGEVGYYRVVSRPGQLVLMHKSMRGDVFAGQNIPLTPANHSEFIASVLPLRLN</sequence>
<reference evidence="1 2" key="1">
    <citation type="submission" date="2006-12" db="EMBL/GenBank/DDBJ databases">
        <title>Complete sequence of Shewanella amazonensis SB2B.</title>
        <authorList>
            <consortium name="US DOE Joint Genome Institute"/>
            <person name="Copeland A."/>
            <person name="Lucas S."/>
            <person name="Lapidus A."/>
            <person name="Barry K."/>
            <person name="Detter J.C."/>
            <person name="Glavina del Rio T."/>
            <person name="Hammon N."/>
            <person name="Israni S."/>
            <person name="Dalin E."/>
            <person name="Tice H."/>
            <person name="Pitluck S."/>
            <person name="Munk A.C."/>
            <person name="Brettin T."/>
            <person name="Bruce D."/>
            <person name="Han C."/>
            <person name="Tapia R."/>
            <person name="Gilna P."/>
            <person name="Schmutz J."/>
            <person name="Larimer F."/>
            <person name="Land M."/>
            <person name="Hauser L."/>
            <person name="Kyrpides N."/>
            <person name="Mikhailova N."/>
            <person name="Fredrickson J."/>
            <person name="Richardson P."/>
        </authorList>
    </citation>
    <scope>NUCLEOTIDE SEQUENCE [LARGE SCALE GENOMIC DNA]</scope>
    <source>
        <strain evidence="2">ATCC BAA-1098 / SB2B</strain>
    </source>
</reference>
<dbReference type="eggNOG" id="ENOG5031WU7">
    <property type="taxonomic scope" value="Bacteria"/>
</dbReference>
<evidence type="ECO:0000313" key="2">
    <source>
        <dbReference type="Proteomes" id="UP000009175"/>
    </source>
</evidence>
<accession>A1S8X8</accession>
<dbReference type="STRING" id="326297.Sama_2632"/>
<dbReference type="HOGENOM" id="CLU_103345_0_0_6"/>
<name>A1S8X8_SHEAM</name>
<organism evidence="1 2">
    <name type="scientific">Shewanella amazonensis (strain ATCC BAA-1098 / SB2B)</name>
    <dbReference type="NCBI Taxonomy" id="326297"/>
    <lineage>
        <taxon>Bacteria</taxon>
        <taxon>Pseudomonadati</taxon>
        <taxon>Pseudomonadota</taxon>
        <taxon>Gammaproteobacteria</taxon>
        <taxon>Alteromonadales</taxon>
        <taxon>Shewanellaceae</taxon>
        <taxon>Shewanella</taxon>
    </lineage>
</organism>
<proteinExistence type="predicted"/>
<dbReference type="AlphaFoldDB" id="A1S8X8"/>
<protein>
    <submittedName>
        <fullName evidence="1">Uncharacterized protein</fullName>
    </submittedName>
</protein>
<dbReference type="OrthoDB" id="6272315at2"/>
<dbReference type="Proteomes" id="UP000009175">
    <property type="component" value="Chromosome"/>
</dbReference>